<accession>A0A098RYL6</accession>
<dbReference type="OrthoDB" id="9801841at2"/>
<dbReference type="SUPFAM" id="SSF81606">
    <property type="entry name" value="PP2C-like"/>
    <property type="match status" value="1"/>
</dbReference>
<dbReference type="AlphaFoldDB" id="A0A098RYL6"/>
<gene>
    <name evidence="2" type="ORF">IX84_27420</name>
</gene>
<keyword evidence="3" id="KW-1185">Reference proteome</keyword>
<organism evidence="2 3">
    <name type="scientific">Phaeodactylibacter xiamenensis</name>
    <dbReference type="NCBI Taxonomy" id="1524460"/>
    <lineage>
        <taxon>Bacteria</taxon>
        <taxon>Pseudomonadati</taxon>
        <taxon>Bacteroidota</taxon>
        <taxon>Saprospiria</taxon>
        <taxon>Saprospirales</taxon>
        <taxon>Haliscomenobacteraceae</taxon>
        <taxon>Phaeodactylibacter</taxon>
    </lineage>
</organism>
<dbReference type="Pfam" id="PF13672">
    <property type="entry name" value="PP2C_2"/>
    <property type="match status" value="1"/>
</dbReference>
<evidence type="ECO:0000259" key="1">
    <source>
        <dbReference type="Pfam" id="PF13672"/>
    </source>
</evidence>
<reference evidence="2 3" key="1">
    <citation type="journal article" date="2014" name="Int. J. Syst. Evol. Microbiol.">
        <title>Phaeodactylibacter xiamenensis gen. nov., sp. nov., a member of the family Saprospiraceae isolated from the marine alga Phaeodactylum tricornutum.</title>
        <authorList>
            <person name="Chen Z.Jr."/>
            <person name="Lei X."/>
            <person name="Lai Q."/>
            <person name="Li Y."/>
            <person name="Zhang B."/>
            <person name="Zhang J."/>
            <person name="Zhang H."/>
            <person name="Yang L."/>
            <person name="Zheng W."/>
            <person name="Tian Y."/>
            <person name="Yu Z."/>
            <person name="Xu H.Jr."/>
            <person name="Zheng T."/>
        </authorList>
    </citation>
    <scope>NUCLEOTIDE SEQUENCE [LARGE SCALE GENOMIC DNA]</scope>
    <source>
        <strain evidence="2 3">KD52</strain>
    </source>
</reference>
<dbReference type="InterPro" id="IPR001932">
    <property type="entry name" value="PPM-type_phosphatase-like_dom"/>
</dbReference>
<dbReference type="InterPro" id="IPR036457">
    <property type="entry name" value="PPM-type-like_dom_sf"/>
</dbReference>
<dbReference type="EMBL" id="JPOS01000090">
    <property type="protein sequence ID" value="KGE85254.1"/>
    <property type="molecule type" value="Genomic_DNA"/>
</dbReference>
<dbReference type="Proteomes" id="UP000029736">
    <property type="component" value="Unassembled WGS sequence"/>
</dbReference>
<evidence type="ECO:0000313" key="3">
    <source>
        <dbReference type="Proteomes" id="UP000029736"/>
    </source>
</evidence>
<dbReference type="Gene3D" id="3.60.40.10">
    <property type="entry name" value="PPM-type phosphatase domain"/>
    <property type="match status" value="1"/>
</dbReference>
<dbReference type="STRING" id="1524460.IX84_27420"/>
<evidence type="ECO:0000313" key="2">
    <source>
        <dbReference type="EMBL" id="KGE85254.1"/>
    </source>
</evidence>
<feature type="domain" description="PPM-type phosphatase" evidence="1">
    <location>
        <begin position="14"/>
        <end position="171"/>
    </location>
</feature>
<sequence length="211" mass="23834">MQYIAKSLPKKGKLKNGDHFGFYEDERVQIACVADGVGGNACDWKASEQACEDLVYFYKNEFASLGVQEGIAQSLRKTFARIYWTKGRCEGMLTTLVAVIIDRQSGEYFYFGIGDSLILKFEEGAIEELTPECEFRIQPDLLPSRVKSGGSLKEGTCFALMSDGVYTNRKNYKQEIALVLGSDNWESKFDEIMYLNQLTQFDDMTLLLLKG</sequence>
<proteinExistence type="predicted"/>
<name>A0A098RYL6_9BACT</name>
<comment type="caution">
    <text evidence="2">The sequence shown here is derived from an EMBL/GenBank/DDBJ whole genome shotgun (WGS) entry which is preliminary data.</text>
</comment>
<protein>
    <recommendedName>
        <fullName evidence="1">PPM-type phosphatase domain-containing protein</fullName>
    </recommendedName>
</protein>
<dbReference type="RefSeq" id="WP_044228178.1">
    <property type="nucleotide sequence ID" value="NZ_JBKAGJ010000004.1"/>
</dbReference>